<protein>
    <submittedName>
        <fullName evidence="4">Transmembrane protein 41A</fullName>
    </submittedName>
</protein>
<accession>A0A9N8HMF7</accession>
<feature type="compositionally biased region" description="Low complexity" evidence="1">
    <location>
        <begin position="496"/>
        <end position="509"/>
    </location>
</feature>
<feature type="compositionally biased region" description="Low complexity" evidence="1">
    <location>
        <begin position="9"/>
        <end position="26"/>
    </location>
</feature>
<sequence length="550" mass="59464">MIRPTDSFVPSGLVPSTPVSSSGSPLKFVERRKGRQLFMSNREDKDEAAVEEEVRLKILDSRRKQVRTALKAAESLRNFRLSKGFVPELDENGKPLQSDGKLAVSLTAFVVAGGAVALRVGGRAALVSAVGLDFVTDNPELKQNLDQILTYADTMDPLTKGAAFVAAWTAVKVFCVDFAGVALALASGILFGGVLQGALASAGAATIGSCVAFSLAKLDTPVRKKSLELLDEYPSLRGIEKVVARDGLKAILTLRLAPVLPIPIGMYNYIYGVTKVPVFDFAGGIFLGSLKPYLLDSYLGFFGKSVVDGSISAETSWQDIILLVALGVSVLIGVFASQLAAETWESVLEEVEAEKAEAEGLDPDEVDDDDGIVREVAGVQLPQWIVGFQLALQQGSDRVNELILDEFEAQVWNYTKEEPPPADIDPAYADTSPEVVGANKGIDYVGGLCDGLVLTPSLFSVFLKYSDPLYNEEEDEQIAKRIRLDPSIWLPQQYTSDAATSASSEPTATVPSIVDEKEQLSQKTLLSRLDDLESRAKRRLDLVNERLEDL</sequence>
<dbReference type="InterPro" id="IPR032816">
    <property type="entry name" value="VTT_dom"/>
</dbReference>
<keyword evidence="2" id="KW-1133">Transmembrane helix</keyword>
<feature type="transmembrane region" description="Helical" evidence="2">
    <location>
        <begin position="197"/>
        <end position="216"/>
    </location>
</feature>
<comment type="caution">
    <text evidence="4">The sequence shown here is derived from an EMBL/GenBank/DDBJ whole genome shotgun (WGS) entry which is preliminary data.</text>
</comment>
<proteinExistence type="predicted"/>
<evidence type="ECO:0000256" key="1">
    <source>
        <dbReference type="SAM" id="MobiDB-lite"/>
    </source>
</evidence>
<keyword evidence="2 4" id="KW-0812">Transmembrane</keyword>
<evidence type="ECO:0000259" key="3">
    <source>
        <dbReference type="Pfam" id="PF09335"/>
    </source>
</evidence>
<dbReference type="OrthoDB" id="166803at2759"/>
<feature type="transmembrane region" description="Helical" evidence="2">
    <location>
        <begin position="165"/>
        <end position="191"/>
    </location>
</feature>
<gene>
    <name evidence="4" type="ORF">SEMRO_902_G218160.1</name>
</gene>
<dbReference type="Proteomes" id="UP001153069">
    <property type="component" value="Unassembled WGS sequence"/>
</dbReference>
<evidence type="ECO:0000256" key="2">
    <source>
        <dbReference type="SAM" id="Phobius"/>
    </source>
</evidence>
<evidence type="ECO:0000313" key="5">
    <source>
        <dbReference type="Proteomes" id="UP001153069"/>
    </source>
</evidence>
<dbReference type="EMBL" id="CAICTM010000900">
    <property type="protein sequence ID" value="CAB9518052.1"/>
    <property type="molecule type" value="Genomic_DNA"/>
</dbReference>
<dbReference type="PANTHER" id="PTHR46826:SF1">
    <property type="entry name" value="TVP38_TMEM64 FAMILY MEMBRANE PROTEIN YDJX"/>
    <property type="match status" value="1"/>
</dbReference>
<evidence type="ECO:0000313" key="4">
    <source>
        <dbReference type="EMBL" id="CAB9518052.1"/>
    </source>
</evidence>
<keyword evidence="5" id="KW-1185">Reference proteome</keyword>
<name>A0A9N8HMF7_9STRA</name>
<feature type="region of interest" description="Disordered" evidence="1">
    <location>
        <begin position="496"/>
        <end position="515"/>
    </location>
</feature>
<feature type="domain" description="VTT" evidence="3">
    <location>
        <begin position="180"/>
        <end position="300"/>
    </location>
</feature>
<feature type="region of interest" description="Disordered" evidence="1">
    <location>
        <begin position="1"/>
        <end position="26"/>
    </location>
</feature>
<dbReference type="AlphaFoldDB" id="A0A9N8HMF7"/>
<dbReference type="Pfam" id="PF09335">
    <property type="entry name" value="VTT_dom"/>
    <property type="match status" value="1"/>
</dbReference>
<keyword evidence="2" id="KW-0472">Membrane</keyword>
<reference evidence="4" key="1">
    <citation type="submission" date="2020-06" db="EMBL/GenBank/DDBJ databases">
        <authorList>
            <consortium name="Plant Systems Biology data submission"/>
        </authorList>
    </citation>
    <scope>NUCLEOTIDE SEQUENCE</scope>
    <source>
        <strain evidence="4">D6</strain>
    </source>
</reference>
<dbReference type="InterPro" id="IPR053240">
    <property type="entry name" value="VTT_domain"/>
</dbReference>
<dbReference type="PANTHER" id="PTHR46826">
    <property type="match status" value="1"/>
</dbReference>
<organism evidence="4 5">
    <name type="scientific">Seminavis robusta</name>
    <dbReference type="NCBI Taxonomy" id="568900"/>
    <lineage>
        <taxon>Eukaryota</taxon>
        <taxon>Sar</taxon>
        <taxon>Stramenopiles</taxon>
        <taxon>Ochrophyta</taxon>
        <taxon>Bacillariophyta</taxon>
        <taxon>Bacillariophyceae</taxon>
        <taxon>Bacillariophycidae</taxon>
        <taxon>Naviculales</taxon>
        <taxon>Naviculaceae</taxon>
        <taxon>Seminavis</taxon>
    </lineage>
</organism>